<keyword evidence="2" id="KW-1185">Reference proteome</keyword>
<dbReference type="EMBL" id="CP007035">
    <property type="protein sequence ID" value="AHF17641.1"/>
    <property type="molecule type" value="Genomic_DNA"/>
</dbReference>
<dbReference type="KEGG" id="nso:NIASO_11470"/>
<reference evidence="1 2" key="1">
    <citation type="submission" date="2013-12" db="EMBL/GenBank/DDBJ databases">
        <authorList>
            <consortium name="DOE Joint Genome Institute"/>
            <person name="Eisen J."/>
            <person name="Huntemann M."/>
            <person name="Han J."/>
            <person name="Chen A."/>
            <person name="Kyrpides N."/>
            <person name="Mavromatis K."/>
            <person name="Markowitz V."/>
            <person name="Palaniappan K."/>
            <person name="Ivanova N."/>
            <person name="Schaumberg A."/>
            <person name="Pati A."/>
            <person name="Liolios K."/>
            <person name="Nordberg H.P."/>
            <person name="Cantor M.N."/>
            <person name="Hua S.X."/>
            <person name="Woyke T."/>
        </authorList>
    </citation>
    <scope>NUCLEOTIDE SEQUENCE [LARGE SCALE GENOMIC DNA]</scope>
    <source>
        <strain evidence="2">DSM 19437</strain>
    </source>
</reference>
<evidence type="ECO:0000313" key="1">
    <source>
        <dbReference type="EMBL" id="AHF17641.1"/>
    </source>
</evidence>
<dbReference type="STRING" id="929713.NIASO_11470"/>
<proteinExistence type="predicted"/>
<sequence>MLCFCGKQGNLFTWETKNISREIQSSLKITFRMRKQNKCKHCVDKVPAKILVICENVVGDRAGALRSVF</sequence>
<gene>
    <name evidence="1" type="ORF">NIASO_11470</name>
</gene>
<dbReference type="HOGENOM" id="CLU_2771675_0_0_10"/>
<evidence type="ECO:0000313" key="2">
    <source>
        <dbReference type="Proteomes" id="UP000003586"/>
    </source>
</evidence>
<dbReference type="AlphaFoldDB" id="W0F8E5"/>
<accession>W0F8E5</accession>
<protein>
    <submittedName>
        <fullName evidence="1">Uncharacterized protein</fullName>
    </submittedName>
</protein>
<organism evidence="1 2">
    <name type="scientific">Niabella soli DSM 19437</name>
    <dbReference type="NCBI Taxonomy" id="929713"/>
    <lineage>
        <taxon>Bacteria</taxon>
        <taxon>Pseudomonadati</taxon>
        <taxon>Bacteroidota</taxon>
        <taxon>Chitinophagia</taxon>
        <taxon>Chitinophagales</taxon>
        <taxon>Chitinophagaceae</taxon>
        <taxon>Niabella</taxon>
    </lineage>
</organism>
<dbReference type="Proteomes" id="UP000003586">
    <property type="component" value="Chromosome"/>
</dbReference>
<name>W0F8E5_9BACT</name>